<dbReference type="SUPFAM" id="SSF48726">
    <property type="entry name" value="Immunoglobulin"/>
    <property type="match status" value="1"/>
</dbReference>
<dbReference type="OrthoDB" id="6510774at2759"/>
<evidence type="ECO:0000256" key="1">
    <source>
        <dbReference type="SAM" id="Phobius"/>
    </source>
</evidence>
<dbReference type="InterPro" id="IPR013783">
    <property type="entry name" value="Ig-like_fold"/>
</dbReference>
<dbReference type="EMBL" id="OC868444">
    <property type="protein sequence ID" value="CAD7634050.1"/>
    <property type="molecule type" value="Genomic_DNA"/>
</dbReference>
<keyword evidence="1" id="KW-0812">Transmembrane</keyword>
<sequence>MFRSSEHLYSNKLIINNANILNAGKYMCLAANTVGTSHRTAFVLIHTSESEETQMNGIMSEDILPVPIVVAFVSVILIIVMAIMPEPNTRITESVYESPAKRTRCVPSEGSHTYNQMVTNKSVMSSVSIPTMPSMPSSELRSSSPFYSEITSHDKRIANAYQMYTNPQDFKPNNCHPNKPYGYLC</sequence>
<dbReference type="Proteomes" id="UP000759131">
    <property type="component" value="Unassembled WGS sequence"/>
</dbReference>
<keyword evidence="1" id="KW-0472">Membrane</keyword>
<evidence type="ECO:0000313" key="3">
    <source>
        <dbReference type="Proteomes" id="UP000759131"/>
    </source>
</evidence>
<reference evidence="2" key="1">
    <citation type="submission" date="2020-11" db="EMBL/GenBank/DDBJ databases">
        <authorList>
            <person name="Tran Van P."/>
        </authorList>
    </citation>
    <scope>NUCLEOTIDE SEQUENCE</scope>
</reference>
<feature type="transmembrane region" description="Helical" evidence="1">
    <location>
        <begin position="63"/>
        <end position="84"/>
    </location>
</feature>
<gene>
    <name evidence="2" type="ORF">OSB1V03_LOCUS14446</name>
</gene>
<dbReference type="Gene3D" id="2.60.40.10">
    <property type="entry name" value="Immunoglobulins"/>
    <property type="match status" value="1"/>
</dbReference>
<dbReference type="EMBL" id="CAJPIZ010013869">
    <property type="protein sequence ID" value="CAG2114480.1"/>
    <property type="molecule type" value="Genomic_DNA"/>
</dbReference>
<name>A0A7R9L4V8_9ACAR</name>
<accession>A0A7R9L4V8</accession>
<evidence type="ECO:0000313" key="2">
    <source>
        <dbReference type="EMBL" id="CAD7634050.1"/>
    </source>
</evidence>
<keyword evidence="1" id="KW-1133">Transmembrane helix</keyword>
<organism evidence="2">
    <name type="scientific">Medioppia subpectinata</name>
    <dbReference type="NCBI Taxonomy" id="1979941"/>
    <lineage>
        <taxon>Eukaryota</taxon>
        <taxon>Metazoa</taxon>
        <taxon>Ecdysozoa</taxon>
        <taxon>Arthropoda</taxon>
        <taxon>Chelicerata</taxon>
        <taxon>Arachnida</taxon>
        <taxon>Acari</taxon>
        <taxon>Acariformes</taxon>
        <taxon>Sarcoptiformes</taxon>
        <taxon>Oribatida</taxon>
        <taxon>Brachypylina</taxon>
        <taxon>Oppioidea</taxon>
        <taxon>Oppiidae</taxon>
        <taxon>Medioppia</taxon>
    </lineage>
</organism>
<dbReference type="InterPro" id="IPR036179">
    <property type="entry name" value="Ig-like_dom_sf"/>
</dbReference>
<dbReference type="AlphaFoldDB" id="A0A7R9L4V8"/>
<proteinExistence type="predicted"/>
<keyword evidence="3" id="KW-1185">Reference proteome</keyword>
<protein>
    <submittedName>
        <fullName evidence="2">Uncharacterized protein</fullName>
    </submittedName>
</protein>